<dbReference type="Proteomes" id="UP000580250">
    <property type="component" value="Unassembled WGS sequence"/>
</dbReference>
<feature type="compositionally biased region" description="Basic and acidic residues" evidence="1">
    <location>
        <begin position="213"/>
        <end position="238"/>
    </location>
</feature>
<feature type="signal peptide" evidence="2">
    <location>
        <begin position="1"/>
        <end position="30"/>
    </location>
</feature>
<reference evidence="3 4" key="1">
    <citation type="submission" date="2020-08" db="EMBL/GenBank/DDBJ databases">
        <authorList>
            <person name="Koutsovoulos G."/>
            <person name="Danchin GJ E."/>
        </authorList>
    </citation>
    <scope>NUCLEOTIDE SEQUENCE [LARGE SCALE GENOMIC DNA]</scope>
</reference>
<name>A0A6V7VL78_MELEN</name>
<feature type="region of interest" description="Disordered" evidence="1">
    <location>
        <begin position="208"/>
        <end position="238"/>
    </location>
</feature>
<keyword evidence="2" id="KW-0732">Signal</keyword>
<evidence type="ECO:0000313" key="4">
    <source>
        <dbReference type="Proteomes" id="UP000580250"/>
    </source>
</evidence>
<protein>
    <submittedName>
        <fullName evidence="3">Uncharacterized protein</fullName>
    </submittedName>
</protein>
<sequence>MKIYNLIRVKFYLLQLFPFLFGMGPGGTSTHPGEDSGSKHTSEELFTQLCANISPLLEDVGNAAPCENLEYQKLIRHAQPFTAPAPKINNVREQYVYLVHQYEDLLKESAKLNEELRVGYTTRNQYLQHPGFSQEIHRVMINSLKTPIENNKRKQNGLLADMQKLYDYVLESYNFVNQAILNEDVGTSGHDQQEQGQYGQGHHVQAQYVHGHRGQDRRGQEQHRRSRMGEHRGSGPDN</sequence>
<dbReference type="EMBL" id="CAJEWN010000260">
    <property type="protein sequence ID" value="CAD2175726.1"/>
    <property type="molecule type" value="Genomic_DNA"/>
</dbReference>
<proteinExistence type="predicted"/>
<organism evidence="3 4">
    <name type="scientific">Meloidogyne enterolobii</name>
    <name type="common">Root-knot nematode worm</name>
    <name type="synonym">Meloidogyne mayaguensis</name>
    <dbReference type="NCBI Taxonomy" id="390850"/>
    <lineage>
        <taxon>Eukaryota</taxon>
        <taxon>Metazoa</taxon>
        <taxon>Ecdysozoa</taxon>
        <taxon>Nematoda</taxon>
        <taxon>Chromadorea</taxon>
        <taxon>Rhabditida</taxon>
        <taxon>Tylenchina</taxon>
        <taxon>Tylenchomorpha</taxon>
        <taxon>Tylenchoidea</taxon>
        <taxon>Meloidogynidae</taxon>
        <taxon>Meloidogyninae</taxon>
        <taxon>Meloidogyne</taxon>
    </lineage>
</organism>
<accession>A0A6V7VL78</accession>
<comment type="caution">
    <text evidence="3">The sequence shown here is derived from an EMBL/GenBank/DDBJ whole genome shotgun (WGS) entry which is preliminary data.</text>
</comment>
<feature type="chain" id="PRO_5028480965" evidence="2">
    <location>
        <begin position="31"/>
        <end position="238"/>
    </location>
</feature>
<evidence type="ECO:0000256" key="2">
    <source>
        <dbReference type="SAM" id="SignalP"/>
    </source>
</evidence>
<gene>
    <name evidence="3" type="ORF">MENT_LOCUS27467</name>
</gene>
<dbReference type="AlphaFoldDB" id="A0A6V7VL78"/>
<evidence type="ECO:0000256" key="1">
    <source>
        <dbReference type="SAM" id="MobiDB-lite"/>
    </source>
</evidence>
<evidence type="ECO:0000313" key="3">
    <source>
        <dbReference type="EMBL" id="CAD2175726.1"/>
    </source>
</evidence>